<evidence type="ECO:0000256" key="9">
    <source>
        <dbReference type="ARBA" id="ARBA00023002"/>
    </source>
</evidence>
<keyword evidence="5 13" id="KW-0349">Heme</keyword>
<evidence type="ECO:0000313" key="14">
    <source>
        <dbReference type="EMBL" id="CAD6924267.1"/>
    </source>
</evidence>
<dbReference type="Pfam" id="PF00067">
    <property type="entry name" value="p450"/>
    <property type="match status" value="2"/>
</dbReference>
<keyword evidence="8" id="KW-1133">Transmembrane helix</keyword>
<dbReference type="Gene3D" id="1.10.630.10">
    <property type="entry name" value="Cytochrome P450"/>
    <property type="match status" value="1"/>
</dbReference>
<dbReference type="InterPro" id="IPR036396">
    <property type="entry name" value="Cyt_P450_sf"/>
</dbReference>
<organism evidence="15 16">
    <name type="scientific">Tilletia caries</name>
    <name type="common">wheat bunt fungus</name>
    <dbReference type="NCBI Taxonomy" id="13290"/>
    <lineage>
        <taxon>Eukaryota</taxon>
        <taxon>Fungi</taxon>
        <taxon>Dikarya</taxon>
        <taxon>Basidiomycota</taxon>
        <taxon>Ustilaginomycotina</taxon>
        <taxon>Exobasidiomycetes</taxon>
        <taxon>Tilletiales</taxon>
        <taxon>Tilletiaceae</taxon>
        <taxon>Tilletia</taxon>
    </lineage>
</organism>
<dbReference type="GO" id="GO:0004497">
    <property type="term" value="F:monooxygenase activity"/>
    <property type="evidence" value="ECO:0007669"/>
    <property type="project" value="UniProtKB-KW"/>
</dbReference>
<comment type="similarity">
    <text evidence="4">Belongs to the cytochrome P450 family.</text>
</comment>
<evidence type="ECO:0008006" key="18">
    <source>
        <dbReference type="Google" id="ProtNLM"/>
    </source>
</evidence>
<comment type="caution">
    <text evidence="15">The sequence shown here is derived from an EMBL/GenBank/DDBJ whole genome shotgun (WGS) entry which is preliminary data.</text>
</comment>
<name>A0A177VDJ8_9BASI</name>
<dbReference type="PANTHER" id="PTHR46300">
    <property type="entry name" value="P450, PUTATIVE (EUROFUNG)-RELATED-RELATED"/>
    <property type="match status" value="1"/>
</dbReference>
<evidence type="ECO:0000256" key="10">
    <source>
        <dbReference type="ARBA" id="ARBA00023004"/>
    </source>
</evidence>
<dbReference type="EMBL" id="CAJHJG010002868">
    <property type="protein sequence ID" value="CAD6924267.1"/>
    <property type="molecule type" value="Genomic_DNA"/>
</dbReference>
<keyword evidence="6" id="KW-0812">Transmembrane</keyword>
<dbReference type="GO" id="GO:0020037">
    <property type="term" value="F:heme binding"/>
    <property type="evidence" value="ECO:0007669"/>
    <property type="project" value="InterPro"/>
</dbReference>
<evidence type="ECO:0000313" key="17">
    <source>
        <dbReference type="Proteomes" id="UP000836402"/>
    </source>
</evidence>
<keyword evidence="7 13" id="KW-0479">Metal-binding</keyword>
<dbReference type="Proteomes" id="UP000836402">
    <property type="component" value="Unassembled WGS sequence"/>
</dbReference>
<comment type="subcellular location">
    <subcellularLocation>
        <location evidence="2">Membrane</location>
    </subcellularLocation>
</comment>
<keyword evidence="10 13" id="KW-0408">Iron</keyword>
<reference evidence="14" key="3">
    <citation type="submission" date="2020-10" db="EMBL/GenBank/DDBJ databases">
        <authorList>
            <person name="Sedaghatjoo S."/>
        </authorList>
    </citation>
    <scope>NUCLEOTIDE SEQUENCE</scope>
    <source>
        <strain evidence="14">AZH3</strain>
    </source>
</reference>
<evidence type="ECO:0000256" key="11">
    <source>
        <dbReference type="ARBA" id="ARBA00023033"/>
    </source>
</evidence>
<keyword evidence="12" id="KW-0472">Membrane</keyword>
<keyword evidence="11" id="KW-0503">Monooxygenase</keyword>
<proteinExistence type="inferred from homology"/>
<dbReference type="InterPro" id="IPR050364">
    <property type="entry name" value="Cytochrome_P450_fung"/>
</dbReference>
<evidence type="ECO:0000256" key="6">
    <source>
        <dbReference type="ARBA" id="ARBA00022692"/>
    </source>
</evidence>
<evidence type="ECO:0000256" key="13">
    <source>
        <dbReference type="PIRSR" id="PIRSR602401-1"/>
    </source>
</evidence>
<keyword evidence="9" id="KW-0560">Oxidoreductase</keyword>
<dbReference type="SUPFAM" id="SSF48264">
    <property type="entry name" value="Cytochrome P450"/>
    <property type="match status" value="1"/>
</dbReference>
<dbReference type="InterPro" id="IPR002401">
    <property type="entry name" value="Cyt_P450_E_grp-I"/>
</dbReference>
<dbReference type="GO" id="GO:0016020">
    <property type="term" value="C:membrane"/>
    <property type="evidence" value="ECO:0007669"/>
    <property type="project" value="UniProtKB-SubCell"/>
</dbReference>
<dbReference type="PANTHER" id="PTHR46300:SF2">
    <property type="entry name" value="CYTOCHROME P450 MONOOXYGENASE ALNH-RELATED"/>
    <property type="match status" value="1"/>
</dbReference>
<gene>
    <name evidence="15" type="ORF">A4X03_0g2730</name>
    <name evidence="14" type="ORF">JKIAZH3_G2178</name>
</gene>
<reference evidence="15" key="1">
    <citation type="submission" date="2016-04" db="EMBL/GenBank/DDBJ databases">
        <authorList>
            <person name="Nguyen H.D."/>
            <person name="Kesanakurti P."/>
            <person name="Cullis J."/>
            <person name="Levesque C.A."/>
            <person name="Hambleton S."/>
        </authorList>
    </citation>
    <scope>NUCLEOTIDE SEQUENCE</scope>
    <source>
        <strain evidence="15">DAOMC 238032</strain>
    </source>
</reference>
<evidence type="ECO:0000256" key="5">
    <source>
        <dbReference type="ARBA" id="ARBA00022617"/>
    </source>
</evidence>
<evidence type="ECO:0000256" key="2">
    <source>
        <dbReference type="ARBA" id="ARBA00004370"/>
    </source>
</evidence>
<evidence type="ECO:0000256" key="7">
    <source>
        <dbReference type="ARBA" id="ARBA00022723"/>
    </source>
</evidence>
<dbReference type="GO" id="GO:0016705">
    <property type="term" value="F:oxidoreductase activity, acting on paired donors, with incorporation or reduction of molecular oxygen"/>
    <property type="evidence" value="ECO:0007669"/>
    <property type="project" value="InterPro"/>
</dbReference>
<evidence type="ECO:0000313" key="16">
    <source>
        <dbReference type="Proteomes" id="UP000077671"/>
    </source>
</evidence>
<dbReference type="InterPro" id="IPR001128">
    <property type="entry name" value="Cyt_P450"/>
</dbReference>
<feature type="binding site" description="axial binding residue" evidence="13">
    <location>
        <position position="512"/>
    </location>
    <ligand>
        <name>heme</name>
        <dbReference type="ChEBI" id="CHEBI:30413"/>
    </ligand>
    <ligandPart>
        <name>Fe</name>
        <dbReference type="ChEBI" id="CHEBI:18248"/>
    </ligandPart>
</feature>
<evidence type="ECO:0000256" key="1">
    <source>
        <dbReference type="ARBA" id="ARBA00001971"/>
    </source>
</evidence>
<evidence type="ECO:0000256" key="8">
    <source>
        <dbReference type="ARBA" id="ARBA00022989"/>
    </source>
</evidence>
<reference evidence="15" key="2">
    <citation type="journal article" date="2019" name="IMA Fungus">
        <title>Genome sequencing and comparison of five Tilletia species to identify candidate genes for the detection of regulated species infecting wheat.</title>
        <authorList>
            <person name="Nguyen H.D.T."/>
            <person name="Sultana T."/>
            <person name="Kesanakurti P."/>
            <person name="Hambleton S."/>
        </authorList>
    </citation>
    <scope>NUCLEOTIDE SEQUENCE</scope>
    <source>
        <strain evidence="15">DAOMC 238032</strain>
    </source>
</reference>
<dbReference type="EMBL" id="LWDD02000279">
    <property type="protein sequence ID" value="KAE8262085.1"/>
    <property type="molecule type" value="Genomic_DNA"/>
</dbReference>
<evidence type="ECO:0000256" key="4">
    <source>
        <dbReference type="ARBA" id="ARBA00010617"/>
    </source>
</evidence>
<keyword evidence="17" id="KW-1185">Reference proteome</keyword>
<accession>A0A177VDJ8</accession>
<dbReference type="Proteomes" id="UP000077671">
    <property type="component" value="Unassembled WGS sequence"/>
</dbReference>
<dbReference type="CDD" id="cd11065">
    <property type="entry name" value="CYP64-like"/>
    <property type="match status" value="1"/>
</dbReference>
<comment type="cofactor">
    <cofactor evidence="1 13">
        <name>heme</name>
        <dbReference type="ChEBI" id="CHEBI:30413"/>
    </cofactor>
</comment>
<evidence type="ECO:0000256" key="12">
    <source>
        <dbReference type="ARBA" id="ARBA00023136"/>
    </source>
</evidence>
<protein>
    <recommendedName>
        <fullName evidence="18">Cytochrome P450</fullName>
    </recommendedName>
</protein>
<dbReference type="GO" id="GO:0005506">
    <property type="term" value="F:iron ion binding"/>
    <property type="evidence" value="ECO:0007669"/>
    <property type="project" value="InterPro"/>
</dbReference>
<dbReference type="AlphaFoldDB" id="A0A177VDJ8"/>
<dbReference type="PRINTS" id="PR00463">
    <property type="entry name" value="EP450I"/>
</dbReference>
<evidence type="ECO:0000313" key="15">
    <source>
        <dbReference type="EMBL" id="KAE8262085.1"/>
    </source>
</evidence>
<comment type="pathway">
    <text evidence="3">Secondary metabolite biosynthesis.</text>
</comment>
<sequence>MSNILSWKADAPLWPVFLVVVWMAMLFKHYSTKQARRKAIVDQSGRQLRSIPGPPQLPIIGNIGQVNPVRQHPQFLQWAKQYGEIFQLRFGNNKFVVLNSAKATVELLDRRSGIYSSRAGPHFAHDLMSQGQRMVFLDYGKEWKVSVALVSSKTSSSADDDVMQACRAALHPHLMGTKSVQYRSVQEQESAILIRDLLCYTRQKDKTSWPNQDTLTHESSWEAWVRRYTTSVVMSITYGHRIQSAENNQDLHKIYDVLATFTKVGQPGSWLCDDFPIVRMLPNFLAPWRKKGLDLHKWEMELWGGFLNRIKAEREESRETPCFASHALENRATKAPDYNGEGFGLDSGGNMSDILLAYTAATVLEAGSDTTASSVYFFVLACLNQPEVLRKLQAEIDSRVDRTRLPVFDDLQGLPYLHGCVKEVLRRRPPTIMGIPHKVTQDDVYDGYFIEKDTVVIGNVWAIHNDPKRYPEPEKFMPERFAEDKLSSAESAATLDPERRDHFAFGWGRRVCQGMHIADGSLHIIFARLAWAFDILPIKKEQVYSIDDEETFMDGFVSQTKAFNARFVPRDDKVAKVLDSGFEEAQTFWSSLGTEGDVRNADWTTS</sequence>
<evidence type="ECO:0000256" key="3">
    <source>
        <dbReference type="ARBA" id="ARBA00005179"/>
    </source>
</evidence>